<comment type="caution">
    <text evidence="1">The sequence shown here is derived from an EMBL/GenBank/DDBJ whole genome shotgun (WGS) entry which is preliminary data.</text>
</comment>
<dbReference type="AlphaFoldDB" id="A0A402A502"/>
<gene>
    <name evidence="1" type="ORF">KTT_39950</name>
</gene>
<accession>A0A402A502</accession>
<protein>
    <submittedName>
        <fullName evidence="1">Uncharacterized protein</fullName>
    </submittedName>
</protein>
<dbReference type="Proteomes" id="UP000287352">
    <property type="component" value="Unassembled WGS sequence"/>
</dbReference>
<keyword evidence="2" id="KW-1185">Reference proteome</keyword>
<evidence type="ECO:0000313" key="1">
    <source>
        <dbReference type="EMBL" id="GCE14136.1"/>
    </source>
</evidence>
<reference evidence="2" key="1">
    <citation type="submission" date="2018-12" db="EMBL/GenBank/DDBJ databases">
        <title>Tengunoibacter tsumagoiensis gen. nov., sp. nov., Dictyobacter kobayashii sp. nov., D. alpinus sp. nov., and D. joshuensis sp. nov. and description of Dictyobacteraceae fam. nov. within the order Ktedonobacterales isolated from Tengu-no-mugimeshi.</title>
        <authorList>
            <person name="Wang C.M."/>
            <person name="Zheng Y."/>
            <person name="Sakai Y."/>
            <person name="Toyoda A."/>
            <person name="Minakuchi Y."/>
            <person name="Abe K."/>
            <person name="Yokota A."/>
            <person name="Yabe S."/>
        </authorList>
    </citation>
    <scope>NUCLEOTIDE SEQUENCE [LARGE SCALE GENOMIC DNA]</scope>
    <source>
        <strain evidence="2">Uno3</strain>
    </source>
</reference>
<proteinExistence type="predicted"/>
<dbReference type="EMBL" id="BIFR01000001">
    <property type="protein sequence ID" value="GCE14136.1"/>
    <property type="molecule type" value="Genomic_DNA"/>
</dbReference>
<sequence length="139" mass="16035">MVLTPFEPCLNNKIQCTILTEIVHDDYIILTLAAEATYIVSSTLQKEKAFFELFFQKIVDLLDENIVKPFLGEQFIAATMGSEYTTNFEGDLRSAVEEESSEVTQWILPKNSGENFFPSKFSRYEKENTIIFRRLPYKG</sequence>
<name>A0A402A502_9CHLR</name>
<organism evidence="1 2">
    <name type="scientific">Tengunoibacter tsumagoiensis</name>
    <dbReference type="NCBI Taxonomy" id="2014871"/>
    <lineage>
        <taxon>Bacteria</taxon>
        <taxon>Bacillati</taxon>
        <taxon>Chloroflexota</taxon>
        <taxon>Ktedonobacteria</taxon>
        <taxon>Ktedonobacterales</taxon>
        <taxon>Dictyobacteraceae</taxon>
        <taxon>Tengunoibacter</taxon>
    </lineage>
</organism>
<evidence type="ECO:0000313" key="2">
    <source>
        <dbReference type="Proteomes" id="UP000287352"/>
    </source>
</evidence>